<dbReference type="EMBL" id="JBDODL010000131">
    <property type="protein sequence ID" value="MES1918817.1"/>
    <property type="molecule type" value="Genomic_DNA"/>
</dbReference>
<name>A0ABV2AHT2_9EUKA</name>
<dbReference type="InterPro" id="IPR000504">
    <property type="entry name" value="RRM_dom"/>
</dbReference>
<evidence type="ECO:0000259" key="4">
    <source>
        <dbReference type="PROSITE" id="PS50102"/>
    </source>
</evidence>
<dbReference type="SMART" id="SM00360">
    <property type="entry name" value="RRM"/>
    <property type="match status" value="1"/>
</dbReference>
<organism evidence="5 6">
    <name type="scientific">Bonamia ostreae</name>
    <dbReference type="NCBI Taxonomy" id="126728"/>
    <lineage>
        <taxon>Eukaryota</taxon>
        <taxon>Sar</taxon>
        <taxon>Rhizaria</taxon>
        <taxon>Endomyxa</taxon>
        <taxon>Ascetosporea</taxon>
        <taxon>Haplosporida</taxon>
        <taxon>Bonamia</taxon>
    </lineage>
</organism>
<evidence type="ECO:0000256" key="1">
    <source>
        <dbReference type="ARBA" id="ARBA00022884"/>
    </source>
</evidence>
<comment type="caution">
    <text evidence="5">The sequence shown here is derived from an EMBL/GenBank/DDBJ whole genome shotgun (WGS) entry which is preliminary data.</text>
</comment>
<evidence type="ECO:0000256" key="3">
    <source>
        <dbReference type="SAM" id="MobiDB-lite"/>
    </source>
</evidence>
<feature type="compositionally biased region" description="Basic residues" evidence="3">
    <location>
        <begin position="116"/>
        <end position="140"/>
    </location>
</feature>
<dbReference type="SUPFAM" id="SSF54928">
    <property type="entry name" value="RNA-binding domain, RBD"/>
    <property type="match status" value="1"/>
</dbReference>
<evidence type="ECO:0000313" key="6">
    <source>
        <dbReference type="Proteomes" id="UP001439008"/>
    </source>
</evidence>
<reference evidence="5 6" key="1">
    <citation type="journal article" date="2024" name="BMC Biol.">
        <title>Comparative genomics of Ascetosporea gives new insight into the evolutionary basis for animal parasitism in Rhizaria.</title>
        <authorList>
            <person name="Hiltunen Thoren M."/>
            <person name="Onut-Brannstrom I."/>
            <person name="Alfjorden A."/>
            <person name="Peckova H."/>
            <person name="Swords F."/>
            <person name="Hooper C."/>
            <person name="Holzer A.S."/>
            <person name="Bass D."/>
            <person name="Burki F."/>
        </authorList>
    </citation>
    <scope>NUCLEOTIDE SEQUENCE [LARGE SCALE GENOMIC DNA]</scope>
    <source>
        <strain evidence="5">20-A016</strain>
    </source>
</reference>
<accession>A0ABV2AHT2</accession>
<dbReference type="PROSITE" id="PS50102">
    <property type="entry name" value="RRM"/>
    <property type="match status" value="1"/>
</dbReference>
<keyword evidence="1 2" id="KW-0694">RNA-binding</keyword>
<gene>
    <name evidence="5" type="ORF">MHBO_000720</name>
</gene>
<keyword evidence="6" id="KW-1185">Reference proteome</keyword>
<dbReference type="InterPro" id="IPR035979">
    <property type="entry name" value="RBD_domain_sf"/>
</dbReference>
<dbReference type="Gene3D" id="3.30.70.330">
    <property type="match status" value="1"/>
</dbReference>
<sequence>MDKKVKRTKKPTAIRIRNVSRNVTEAHLKEIFSIWGKPSKIIVPIDKKVQIALGYAIVEFDASTPADAALRAMDEGEIDGKKVIISFVEKKSSLSEKRGSAAKPKNSQKTKTEKSSRKRSRRSPSPKRRKRSPSPQKRIRSPSPQKRIRSPSPQKRTRYRKNKSPSLPKKQKDEQVKYRGGKTKRRSYSSTSSDI</sequence>
<protein>
    <recommendedName>
        <fullName evidence="4">RRM domain-containing protein</fullName>
    </recommendedName>
</protein>
<dbReference type="PANTHER" id="PTHR15481">
    <property type="entry name" value="RIBONUCLEIC ACID BINDING PROTEIN S1"/>
    <property type="match status" value="1"/>
</dbReference>
<feature type="region of interest" description="Disordered" evidence="3">
    <location>
        <begin position="93"/>
        <end position="195"/>
    </location>
</feature>
<proteinExistence type="predicted"/>
<evidence type="ECO:0000313" key="5">
    <source>
        <dbReference type="EMBL" id="MES1918817.1"/>
    </source>
</evidence>
<dbReference type="Pfam" id="PF00076">
    <property type="entry name" value="RRM_1"/>
    <property type="match status" value="1"/>
</dbReference>
<feature type="domain" description="RRM" evidence="4">
    <location>
        <begin position="12"/>
        <end position="90"/>
    </location>
</feature>
<dbReference type="PANTHER" id="PTHR15481:SF0">
    <property type="entry name" value="LD23870P-RELATED"/>
    <property type="match status" value="1"/>
</dbReference>
<dbReference type="InterPro" id="IPR012677">
    <property type="entry name" value="Nucleotide-bd_a/b_plait_sf"/>
</dbReference>
<evidence type="ECO:0000256" key="2">
    <source>
        <dbReference type="PROSITE-ProRule" id="PRU00176"/>
    </source>
</evidence>
<dbReference type="Proteomes" id="UP001439008">
    <property type="component" value="Unassembled WGS sequence"/>
</dbReference>